<dbReference type="CDD" id="cd18186">
    <property type="entry name" value="BTB_POZ_ZBTB_KLHL-like"/>
    <property type="match status" value="1"/>
</dbReference>
<dbReference type="PANTHER" id="PTHR45982">
    <property type="entry name" value="REGULATOR OF CHROMOSOME CONDENSATION"/>
    <property type="match status" value="1"/>
</dbReference>
<feature type="compositionally biased region" description="Basic residues" evidence="1">
    <location>
        <begin position="651"/>
        <end position="660"/>
    </location>
</feature>
<dbReference type="InterPro" id="IPR009091">
    <property type="entry name" value="RCC1/BLIP-II"/>
</dbReference>
<dbReference type="InterPro" id="IPR000210">
    <property type="entry name" value="BTB/POZ_dom"/>
</dbReference>
<dbReference type="PANTHER" id="PTHR45982:SF1">
    <property type="entry name" value="REGULATOR OF CHROMOSOME CONDENSATION"/>
    <property type="match status" value="1"/>
</dbReference>
<dbReference type="SUPFAM" id="SSF50985">
    <property type="entry name" value="RCC1/BLIP-II"/>
    <property type="match status" value="1"/>
</dbReference>
<feature type="compositionally biased region" description="Basic residues" evidence="1">
    <location>
        <begin position="668"/>
        <end position="685"/>
    </location>
</feature>
<dbReference type="InterPro" id="IPR011333">
    <property type="entry name" value="SKP1/BTB/POZ_sf"/>
</dbReference>
<proteinExistence type="predicted"/>
<dbReference type="InterPro" id="IPR051553">
    <property type="entry name" value="Ran_GTPase-activating"/>
</dbReference>
<feature type="compositionally biased region" description="Basic and acidic residues" evidence="1">
    <location>
        <begin position="625"/>
        <end position="650"/>
    </location>
</feature>
<feature type="domain" description="BTB" evidence="2">
    <location>
        <begin position="443"/>
        <end position="509"/>
    </location>
</feature>
<dbReference type="Pfam" id="PF13540">
    <property type="entry name" value="RCC1_2"/>
    <property type="match status" value="1"/>
</dbReference>
<feature type="region of interest" description="Disordered" evidence="1">
    <location>
        <begin position="625"/>
        <end position="693"/>
    </location>
</feature>
<dbReference type="EMBL" id="JANTQA010000012">
    <property type="protein sequence ID" value="KAJ3450448.1"/>
    <property type="molecule type" value="Genomic_DNA"/>
</dbReference>
<organism evidence="3 4">
    <name type="scientific">Anaeramoeba flamelloides</name>
    <dbReference type="NCBI Taxonomy" id="1746091"/>
    <lineage>
        <taxon>Eukaryota</taxon>
        <taxon>Metamonada</taxon>
        <taxon>Anaeramoebidae</taxon>
        <taxon>Anaeramoeba</taxon>
    </lineage>
</organism>
<evidence type="ECO:0000313" key="3">
    <source>
        <dbReference type="EMBL" id="KAJ3450448.1"/>
    </source>
</evidence>
<sequence length="693" mass="81429">MDFSNIFRTKKLFLYGKIPAIEEGFRGTKKYTSKPIQFQLDDFNSVLKVTANRNAMCVLLPNKQLLEINFHYDETCFRSVDIGSVIDVKSGWEFTIALCESGDVYGWGSSFGNKKKKTVEPTLLNLKTIEKLKEFYVACYSIYFLAENGDLYALDLNQFGQSLTQKEKFSLPPSKIASSVERVFIGNLDIIYFIQNGVFKTRGRNVFTGDKGLTINFKASDVKDIGALKTFDLLLTNNGELYHRKRQYYMDHIHNQFKKLEFFANKKVKQLTIGTSENAILLENGDIYLFGVATSSNPNYGTLQNKYTLVTPKIDFTIEDIAIGYPFYLLITKNITPLESDFGFCFHNKELADSEILKIPVYSLLIELRTEQSFSEIKLKLEKNFSKEQIKIFLLWVYTDQITKDYSILLQIMIKLEIKNRINCSLQHDLKRLYNEKQFEKFHDFSITMGNTSIPVHKLILIVRSGLYRELCLNLDTKTVSLPDVTGKSLRGLQILIEFIYTNDLTLNESDDFDLLYEELRDCTAYYMLNEKCGFTRIFYNQRKKFKKNMPIKQIPPQIISHNAKNKYKRAKRKKKKKKKKKQLKNYMENNLENKIEIIKENEEEKIVHHEEKEIKVVKNENENKNKIQNRKTNENINEKGNKNEIEKTMVKKKTTKKRLNKQEKKREKQRLKRKWKKQQQKRLKEKQNRAKK</sequence>
<accession>A0AAV8A9E3</accession>
<dbReference type="AlphaFoldDB" id="A0AAV8A9E3"/>
<dbReference type="Proteomes" id="UP001146793">
    <property type="component" value="Unassembled WGS sequence"/>
</dbReference>
<reference evidence="3" key="1">
    <citation type="submission" date="2022-08" db="EMBL/GenBank/DDBJ databases">
        <title>Novel sulphate-reducing endosymbionts in the free-living metamonad Anaeramoeba.</title>
        <authorList>
            <person name="Jerlstrom-Hultqvist J."/>
            <person name="Cepicka I."/>
            <person name="Gallot-Lavallee L."/>
            <person name="Salas-Leiva D."/>
            <person name="Curtis B.A."/>
            <person name="Zahonova K."/>
            <person name="Pipaliya S."/>
            <person name="Dacks J."/>
            <person name="Roger A.J."/>
        </authorList>
    </citation>
    <scope>NUCLEOTIDE SEQUENCE</scope>
    <source>
        <strain evidence="3">Busselton2</strain>
    </source>
</reference>
<dbReference type="SUPFAM" id="SSF54695">
    <property type="entry name" value="POZ domain"/>
    <property type="match status" value="1"/>
</dbReference>
<evidence type="ECO:0000256" key="1">
    <source>
        <dbReference type="SAM" id="MobiDB-lite"/>
    </source>
</evidence>
<dbReference type="Gene3D" id="3.30.710.10">
    <property type="entry name" value="Potassium Channel Kv1.1, Chain A"/>
    <property type="match status" value="1"/>
</dbReference>
<evidence type="ECO:0000259" key="2">
    <source>
        <dbReference type="PROSITE" id="PS50097"/>
    </source>
</evidence>
<gene>
    <name evidence="3" type="ORF">M0812_06625</name>
</gene>
<dbReference type="Gene3D" id="2.130.10.30">
    <property type="entry name" value="Regulator of chromosome condensation 1/beta-lactamase-inhibitor protein II"/>
    <property type="match status" value="1"/>
</dbReference>
<dbReference type="Pfam" id="PF00651">
    <property type="entry name" value="BTB"/>
    <property type="match status" value="1"/>
</dbReference>
<feature type="region of interest" description="Disordered" evidence="1">
    <location>
        <begin position="567"/>
        <end position="587"/>
    </location>
</feature>
<feature type="compositionally biased region" description="Basic residues" evidence="1">
    <location>
        <begin position="567"/>
        <end position="584"/>
    </location>
</feature>
<protein>
    <submittedName>
        <fullName evidence="3">Protein rcc2</fullName>
    </submittedName>
</protein>
<dbReference type="PROSITE" id="PS50097">
    <property type="entry name" value="BTB"/>
    <property type="match status" value="1"/>
</dbReference>
<comment type="caution">
    <text evidence="3">The sequence shown here is derived from an EMBL/GenBank/DDBJ whole genome shotgun (WGS) entry which is preliminary data.</text>
</comment>
<name>A0AAV8A9E3_9EUKA</name>
<evidence type="ECO:0000313" key="4">
    <source>
        <dbReference type="Proteomes" id="UP001146793"/>
    </source>
</evidence>